<proteinExistence type="predicted"/>
<accession>A0A8E2FB00</accession>
<reference evidence="2 3" key="1">
    <citation type="journal article" date="2016" name="Nat. Commun.">
        <title>Ectomycorrhizal ecology is imprinted in the genome of the dominant symbiotic fungus Cenococcum geophilum.</title>
        <authorList>
            <consortium name="DOE Joint Genome Institute"/>
            <person name="Peter M."/>
            <person name="Kohler A."/>
            <person name="Ohm R.A."/>
            <person name="Kuo A."/>
            <person name="Krutzmann J."/>
            <person name="Morin E."/>
            <person name="Arend M."/>
            <person name="Barry K.W."/>
            <person name="Binder M."/>
            <person name="Choi C."/>
            <person name="Clum A."/>
            <person name="Copeland A."/>
            <person name="Grisel N."/>
            <person name="Haridas S."/>
            <person name="Kipfer T."/>
            <person name="LaButti K."/>
            <person name="Lindquist E."/>
            <person name="Lipzen A."/>
            <person name="Maire R."/>
            <person name="Meier B."/>
            <person name="Mihaltcheva S."/>
            <person name="Molinier V."/>
            <person name="Murat C."/>
            <person name="Poggeler S."/>
            <person name="Quandt C.A."/>
            <person name="Sperisen C."/>
            <person name="Tritt A."/>
            <person name="Tisserant E."/>
            <person name="Crous P.W."/>
            <person name="Henrissat B."/>
            <person name="Nehls U."/>
            <person name="Egli S."/>
            <person name="Spatafora J.W."/>
            <person name="Grigoriev I.V."/>
            <person name="Martin F.M."/>
        </authorList>
    </citation>
    <scope>NUCLEOTIDE SEQUENCE [LARGE SCALE GENOMIC DNA]</scope>
    <source>
        <strain evidence="2 3">CBS 207.34</strain>
    </source>
</reference>
<name>A0A8E2FB00_9PEZI</name>
<keyword evidence="3" id="KW-1185">Reference proteome</keyword>
<sequence length="149" mass="16321">MLPASISKWWRCEPTSAALPSPGSPSPSRNGEPRTLAFSPSLTAQSAPTDDFGSEHLAWTSLESFSYFAAALGIARSQTCPTLPGFVWCGSPAVKLHSFFTSAWLRFQRGQMLRKIQAKNCNRTFISATPAPRTTGYSLPKPFPIALWR</sequence>
<dbReference type="Proteomes" id="UP000250140">
    <property type="component" value="Unassembled WGS sequence"/>
</dbReference>
<evidence type="ECO:0000313" key="3">
    <source>
        <dbReference type="Proteomes" id="UP000250140"/>
    </source>
</evidence>
<protein>
    <submittedName>
        <fullName evidence="2">Uncharacterized protein</fullName>
    </submittedName>
</protein>
<feature type="region of interest" description="Disordered" evidence="1">
    <location>
        <begin position="17"/>
        <end position="36"/>
    </location>
</feature>
<dbReference type="EMBL" id="KV748776">
    <property type="protein sequence ID" value="OCL13153.1"/>
    <property type="molecule type" value="Genomic_DNA"/>
</dbReference>
<evidence type="ECO:0000313" key="2">
    <source>
        <dbReference type="EMBL" id="OCL13153.1"/>
    </source>
</evidence>
<gene>
    <name evidence="2" type="ORF">AOQ84DRAFT_226311</name>
</gene>
<evidence type="ECO:0000256" key="1">
    <source>
        <dbReference type="SAM" id="MobiDB-lite"/>
    </source>
</evidence>
<organism evidence="2 3">
    <name type="scientific">Glonium stellatum</name>
    <dbReference type="NCBI Taxonomy" id="574774"/>
    <lineage>
        <taxon>Eukaryota</taxon>
        <taxon>Fungi</taxon>
        <taxon>Dikarya</taxon>
        <taxon>Ascomycota</taxon>
        <taxon>Pezizomycotina</taxon>
        <taxon>Dothideomycetes</taxon>
        <taxon>Pleosporomycetidae</taxon>
        <taxon>Gloniales</taxon>
        <taxon>Gloniaceae</taxon>
        <taxon>Glonium</taxon>
    </lineage>
</organism>
<dbReference type="AlphaFoldDB" id="A0A8E2FB00"/>